<name>Q9HS74_HALSA</name>
<dbReference type="PaxDb" id="64091-VNG_0373H"/>
<dbReference type="Proteomes" id="UP000000554">
    <property type="component" value="Chromosome"/>
</dbReference>
<proteinExistence type="predicted"/>
<accession>Q9HS74</accession>
<dbReference type="PATRIC" id="fig|64091.14.peg.277"/>
<dbReference type="PROSITE" id="PS00028">
    <property type="entry name" value="ZINC_FINGER_C2H2_1"/>
    <property type="match status" value="1"/>
</dbReference>
<dbReference type="InParanoid" id="Q9HS74"/>
<dbReference type="HOGENOM" id="CLU_164491_0_0_2"/>
<evidence type="ECO:0000313" key="2">
    <source>
        <dbReference type="EMBL" id="AAG18934.1"/>
    </source>
</evidence>
<gene>
    <name evidence="2" type="ordered locus">VNG_0373H</name>
</gene>
<organism evidence="2 3">
    <name type="scientific">Halobacterium salinarum (strain ATCC 700922 / JCM 11081 / NRC-1)</name>
    <name type="common">Halobacterium halobium</name>
    <dbReference type="NCBI Taxonomy" id="64091"/>
    <lineage>
        <taxon>Archaea</taxon>
        <taxon>Methanobacteriati</taxon>
        <taxon>Methanobacteriota</taxon>
        <taxon>Stenosarchaea group</taxon>
        <taxon>Halobacteria</taxon>
        <taxon>Halobacteriales</taxon>
        <taxon>Halobacteriaceae</taxon>
        <taxon>Halobacterium</taxon>
        <taxon>Halobacterium salinarum NRC-34001</taxon>
    </lineage>
</organism>
<dbReference type="AlphaFoldDB" id="Q9HS74"/>
<evidence type="ECO:0000259" key="1">
    <source>
        <dbReference type="PROSITE" id="PS00028"/>
    </source>
</evidence>
<dbReference type="PIR" id="B84196">
    <property type="entry name" value="B84196"/>
</dbReference>
<dbReference type="STRING" id="64091.VNG_0373H"/>
<protein>
    <recommendedName>
        <fullName evidence="1">C2H2-type domain-containing protein</fullName>
    </recommendedName>
</protein>
<reference evidence="2 3" key="1">
    <citation type="journal article" date="2000" name="Proc. Natl. Acad. Sci. U.S.A.">
        <title>Genome sequence of Halobacterium species NRC-1.</title>
        <authorList>
            <person name="Ng W.V."/>
            <person name="Kennedy S.P."/>
            <person name="Mahairas G.G."/>
            <person name="Berquist B."/>
            <person name="Pan M."/>
            <person name="Shukla H.D."/>
            <person name="Lasky S.R."/>
            <person name="Baliga N.S."/>
            <person name="Thorsson V."/>
            <person name="Sbrogna J."/>
            <person name="Swartzell S."/>
            <person name="Weir D."/>
            <person name="Hall J."/>
            <person name="Dahl T.A."/>
            <person name="Welti R."/>
            <person name="Goo Y.A."/>
            <person name="Leithauser B."/>
            <person name="Keller K."/>
            <person name="Cruz R."/>
            <person name="Danson M.J."/>
            <person name="Hough D.W."/>
            <person name="Maddocks D.G."/>
            <person name="Jablonski P.E."/>
            <person name="Krebs M.P."/>
            <person name="Angevine C.M."/>
            <person name="Dale H."/>
            <person name="Isenbarger T.A."/>
            <person name="Peck R.F."/>
            <person name="Pohlschroder M."/>
            <person name="Spudich J.L."/>
            <person name="Jung K.W."/>
            <person name="Alam M."/>
            <person name="Freitas T."/>
            <person name="Hou S."/>
            <person name="Daniels C.J."/>
            <person name="Dennis P.P."/>
            <person name="Omer A.D."/>
            <person name="Ebhardt H."/>
            <person name="Lowe T.M."/>
            <person name="Liang P."/>
            <person name="Riley M."/>
            <person name="Hood L."/>
            <person name="DasSarma S."/>
        </authorList>
    </citation>
    <scope>NUCLEOTIDE SEQUENCE [LARGE SCALE GENOMIC DNA]</scope>
    <source>
        <strain evidence="3">ATCC 700922 / JCM 11081 / NRC-1</strain>
    </source>
</reference>
<sequence length="122" mass="13354">MRALRLVSCMSGWKCAIAGCGSTFGTVEGLLAHQVTDHDAHTCEVCDETIPEGYFAIKHGLEEHTRAEYVRYYDGDAAAVREREEVLDAVNDALDPAVLKDLLSDERANALDTTEPDPVTTK</sequence>
<dbReference type="InterPro" id="IPR013087">
    <property type="entry name" value="Znf_C2H2_type"/>
</dbReference>
<dbReference type="InterPro" id="IPR055987">
    <property type="entry name" value="DUF7565"/>
</dbReference>
<dbReference type="KEGG" id="hal:VNG_0373H"/>
<dbReference type="EMBL" id="AE004437">
    <property type="protein sequence ID" value="AAG18934.1"/>
    <property type="molecule type" value="Genomic_DNA"/>
</dbReference>
<keyword evidence="3" id="KW-1185">Reference proteome</keyword>
<dbReference type="Pfam" id="PF24446">
    <property type="entry name" value="DUF7565"/>
    <property type="match status" value="1"/>
</dbReference>
<evidence type="ECO:0000313" key="3">
    <source>
        <dbReference type="Proteomes" id="UP000000554"/>
    </source>
</evidence>
<feature type="domain" description="C2H2-type" evidence="1">
    <location>
        <begin position="15"/>
        <end position="38"/>
    </location>
</feature>